<dbReference type="NCBIfam" id="TIGR03661">
    <property type="entry name" value="T1SS_VCA0849"/>
    <property type="match status" value="1"/>
</dbReference>
<keyword evidence="2" id="KW-0964">Secreted</keyword>
<dbReference type="PROSITE" id="PS00330">
    <property type="entry name" value="HEMOLYSIN_CALCIUM"/>
    <property type="match status" value="4"/>
</dbReference>
<dbReference type="Gene3D" id="2.150.10.10">
    <property type="entry name" value="Serralysin-like metalloprotease, C-terminal"/>
    <property type="match status" value="2"/>
</dbReference>
<feature type="region of interest" description="Disordered" evidence="3">
    <location>
        <begin position="525"/>
        <end position="559"/>
    </location>
</feature>
<dbReference type="GO" id="GO:0005615">
    <property type="term" value="C:extracellular space"/>
    <property type="evidence" value="ECO:0007669"/>
    <property type="project" value="InterPro"/>
</dbReference>
<dbReference type="InterPro" id="IPR050557">
    <property type="entry name" value="RTX_toxin/Mannuronan_C5-epim"/>
</dbReference>
<dbReference type="PANTHER" id="PTHR38340">
    <property type="entry name" value="S-LAYER PROTEIN"/>
    <property type="match status" value="1"/>
</dbReference>
<organism evidence="5">
    <name type="scientific">Tolypothrix bouteillei VB521301</name>
    <dbReference type="NCBI Taxonomy" id="1479485"/>
    <lineage>
        <taxon>Bacteria</taxon>
        <taxon>Bacillati</taxon>
        <taxon>Cyanobacteriota</taxon>
        <taxon>Cyanophyceae</taxon>
        <taxon>Nostocales</taxon>
        <taxon>Tolypothrichaceae</taxon>
        <taxon>Tolypothrix</taxon>
    </lineage>
</organism>
<evidence type="ECO:0000313" key="6">
    <source>
        <dbReference type="Proteomes" id="UP000029738"/>
    </source>
</evidence>
<dbReference type="AlphaFoldDB" id="A0A0C1R114"/>
<comment type="subcellular location">
    <subcellularLocation>
        <location evidence="1">Secreted</location>
    </subcellularLocation>
</comment>
<gene>
    <name evidence="5" type="ORF">DA73_0223350</name>
    <name evidence="4" type="ORF">DA73_0400019200</name>
</gene>
<dbReference type="InterPro" id="IPR019960">
    <property type="entry name" value="T1SS_VCA0849"/>
</dbReference>
<dbReference type="STRING" id="1479485.DA73_0223350"/>
<name>A0A0C1R114_9CYAN</name>
<dbReference type="RefSeq" id="WP_038081506.1">
    <property type="nucleotide sequence ID" value="NZ_JHEG04000001.1"/>
</dbReference>
<dbReference type="InterPro" id="IPR011049">
    <property type="entry name" value="Serralysin-like_metalloprot_C"/>
</dbReference>
<dbReference type="PRINTS" id="PR00313">
    <property type="entry name" value="CABNDNGRPT"/>
</dbReference>
<evidence type="ECO:0000256" key="3">
    <source>
        <dbReference type="SAM" id="MobiDB-lite"/>
    </source>
</evidence>
<dbReference type="EMBL" id="JHEG02000048">
    <property type="protein sequence ID" value="KIE11314.1"/>
    <property type="molecule type" value="Genomic_DNA"/>
</dbReference>
<reference evidence="4" key="2">
    <citation type="submission" date="2019-11" db="EMBL/GenBank/DDBJ databases">
        <title>Improved Assembly of Tolypothrix boutellei genome.</title>
        <authorList>
            <person name="Sarangi A.N."/>
            <person name="Mukherjee M."/>
            <person name="Ghosh S."/>
            <person name="Singh D."/>
            <person name="Das A."/>
            <person name="Kant S."/>
            <person name="Prusty A."/>
            <person name="Tripathy S."/>
        </authorList>
    </citation>
    <scope>NUCLEOTIDE SEQUENCE</scope>
    <source>
        <strain evidence="4">VB521301</strain>
    </source>
</reference>
<dbReference type="OrthoDB" id="7783360at2"/>
<evidence type="ECO:0000313" key="4">
    <source>
        <dbReference type="EMBL" id="KAF3887378.1"/>
    </source>
</evidence>
<dbReference type="InterPro" id="IPR018511">
    <property type="entry name" value="Hemolysin-typ_Ca-bd_CS"/>
</dbReference>
<dbReference type="GO" id="GO:0005509">
    <property type="term" value="F:calcium ion binding"/>
    <property type="evidence" value="ECO:0007669"/>
    <property type="project" value="InterPro"/>
</dbReference>
<dbReference type="SUPFAM" id="SSF51120">
    <property type="entry name" value="beta-Roll"/>
    <property type="match status" value="1"/>
</dbReference>
<protein>
    <submittedName>
        <fullName evidence="5">Type 1 secretion target domain protein</fullName>
    </submittedName>
    <submittedName>
        <fullName evidence="4">Type I secretion C-terminal target domain-containing protein</fullName>
    </submittedName>
</protein>
<dbReference type="InterPro" id="IPR001343">
    <property type="entry name" value="Hemolysn_Ca-bd"/>
</dbReference>
<sequence>MSSLLGTNLSGVSYWSSELPFLDVFKTAASWFPQKPGLWNAGSDIKLNLDENGWVKSLPKVGDPNPQYTSVATLINRISLAPGVKENYPGGKYVVLYEGEGKLEYGFDAKLDAASSKPGRDVIDVNPSGSGIYLKLTETDPNGTGNYIRNVRIVPEAYEKTYKTQIFNPTFVEKIDNFSTLRFMDWMGTNGSDQGEWKNRPTTATSNYTYSNKGVPVEVMVELANKTGANPWFTIPHQATDEYVANFAKIVKEKLDPKLKVYVEYSNEVWNSQFEQFHWANEQGKKIGGDWLDWQSRRTEQVGDIWDKEFGNEKDRVVTVLGSQAANPWVTEQLMKKVQAYDPNFTVDAVGIAPYVGFNVSPQQEAEVESWTKQSDGGLAKVFDYLNKTALPKTLEHITNNKEITDKYGVNLVAYEGGQHLVGIKGVENNEAIMKMFINANRDPRMGELYGKYLESWDKLTDGSAFVNFSDIGTPNKWGSWGALEHLYQPTSSKWEALQDFIETHSNPSTTPLPIKDAKATDGNDELNGTNNNDILNGKGGNDSLRGKQGNDILNGGKGDDTLVGGEGFDVLIGGSGKDRLWGGQGNDYLIGGEGEDRLSGGKGRDRFVYNSLKEGGDTIVDFDPTQDTIDLRRIFNSSMYDNSSQRFSKYVELKQVASGTAVRIDRDGDTKFSKFDNFLVLEKVNVSQLSANNFIVV</sequence>
<keyword evidence="6" id="KW-1185">Reference proteome</keyword>
<evidence type="ECO:0000256" key="2">
    <source>
        <dbReference type="ARBA" id="ARBA00022525"/>
    </source>
</evidence>
<dbReference type="PANTHER" id="PTHR38340:SF1">
    <property type="entry name" value="S-LAYER PROTEIN"/>
    <property type="match status" value="1"/>
</dbReference>
<evidence type="ECO:0000256" key="1">
    <source>
        <dbReference type="ARBA" id="ARBA00004613"/>
    </source>
</evidence>
<dbReference type="EMBL" id="JHEG04000001">
    <property type="protein sequence ID" value="KAF3887378.1"/>
    <property type="molecule type" value="Genomic_DNA"/>
</dbReference>
<accession>A0A0C1R114</accession>
<dbReference type="Pfam" id="PF00353">
    <property type="entry name" value="HemolysinCabind"/>
    <property type="match status" value="2"/>
</dbReference>
<evidence type="ECO:0000313" key="5">
    <source>
        <dbReference type="EMBL" id="KIE11314.1"/>
    </source>
</evidence>
<comment type="caution">
    <text evidence="5">The sequence shown here is derived from an EMBL/GenBank/DDBJ whole genome shotgun (WGS) entry which is preliminary data.</text>
</comment>
<reference evidence="5" key="1">
    <citation type="journal article" date="2015" name="Genome Announc.">
        <title>Draft Genome Sequence of Tolypothrix boutellei Strain VB521301.</title>
        <authorList>
            <person name="Chandrababunaidu M.M."/>
            <person name="Singh D."/>
            <person name="Sen D."/>
            <person name="Bhan S."/>
            <person name="Das S."/>
            <person name="Gupta A."/>
            <person name="Adhikary S.P."/>
            <person name="Tripathy S."/>
        </authorList>
    </citation>
    <scope>NUCLEOTIDE SEQUENCE</scope>
    <source>
        <strain evidence="5">VB521301</strain>
    </source>
</reference>
<dbReference type="Proteomes" id="UP000029738">
    <property type="component" value="Unassembled WGS sequence"/>
</dbReference>
<proteinExistence type="predicted"/>